<accession>A0A917KEG8</accession>
<organism evidence="12 13">
    <name type="scientific">Neoroseomonas lacus</name>
    <dbReference type="NCBI Taxonomy" id="287609"/>
    <lineage>
        <taxon>Bacteria</taxon>
        <taxon>Pseudomonadati</taxon>
        <taxon>Pseudomonadota</taxon>
        <taxon>Alphaproteobacteria</taxon>
        <taxon>Acetobacterales</taxon>
        <taxon>Acetobacteraceae</taxon>
        <taxon>Neoroseomonas</taxon>
    </lineage>
</organism>
<evidence type="ECO:0000256" key="1">
    <source>
        <dbReference type="ARBA" id="ARBA00022448"/>
    </source>
</evidence>
<feature type="repeat" description="WD" evidence="8">
    <location>
        <begin position="29"/>
        <end position="68"/>
    </location>
</feature>
<evidence type="ECO:0000256" key="9">
    <source>
        <dbReference type="PROSITE-ProRule" id="PRU00433"/>
    </source>
</evidence>
<evidence type="ECO:0000256" key="2">
    <source>
        <dbReference type="ARBA" id="ARBA00022574"/>
    </source>
</evidence>
<protein>
    <recommendedName>
        <fullName evidence="11">Cytochrome c domain-containing protein</fullName>
    </recommendedName>
</protein>
<dbReference type="EMBL" id="BMKW01000004">
    <property type="protein sequence ID" value="GGJ11088.1"/>
    <property type="molecule type" value="Genomic_DNA"/>
</dbReference>
<keyword evidence="10" id="KW-0732">Signal</keyword>
<keyword evidence="6" id="KW-0249">Electron transport</keyword>
<feature type="repeat" description="WD" evidence="8">
    <location>
        <begin position="267"/>
        <end position="299"/>
    </location>
</feature>
<dbReference type="SUPFAM" id="SSF46626">
    <property type="entry name" value="Cytochrome c"/>
    <property type="match status" value="1"/>
</dbReference>
<dbReference type="PRINTS" id="PR00604">
    <property type="entry name" value="CYTCHRMECIAB"/>
</dbReference>
<keyword evidence="1" id="KW-0813">Transport</keyword>
<evidence type="ECO:0000256" key="7">
    <source>
        <dbReference type="ARBA" id="ARBA00023004"/>
    </source>
</evidence>
<dbReference type="PROSITE" id="PS51007">
    <property type="entry name" value="CYTC"/>
    <property type="match status" value="1"/>
</dbReference>
<proteinExistence type="predicted"/>
<dbReference type="GO" id="GO:0020037">
    <property type="term" value="F:heme binding"/>
    <property type="evidence" value="ECO:0007669"/>
    <property type="project" value="InterPro"/>
</dbReference>
<feature type="chain" id="PRO_5038069707" description="Cytochrome c domain-containing protein" evidence="10">
    <location>
        <begin position="26"/>
        <end position="422"/>
    </location>
</feature>
<evidence type="ECO:0000256" key="6">
    <source>
        <dbReference type="ARBA" id="ARBA00022982"/>
    </source>
</evidence>
<dbReference type="InterPro" id="IPR001680">
    <property type="entry name" value="WD40_rpt"/>
</dbReference>
<dbReference type="Gene3D" id="2.130.10.10">
    <property type="entry name" value="YVTN repeat-like/Quinoprotein amine dehydrogenase"/>
    <property type="match status" value="2"/>
</dbReference>
<dbReference type="PROSITE" id="PS50082">
    <property type="entry name" value="WD_REPEATS_2"/>
    <property type="match status" value="4"/>
</dbReference>
<dbReference type="InterPro" id="IPR015943">
    <property type="entry name" value="WD40/YVTN_repeat-like_dom_sf"/>
</dbReference>
<dbReference type="Gene3D" id="1.10.760.10">
    <property type="entry name" value="Cytochrome c-like domain"/>
    <property type="match status" value="1"/>
</dbReference>
<dbReference type="PRINTS" id="PR00320">
    <property type="entry name" value="GPROTEINBRPT"/>
</dbReference>
<reference evidence="12" key="1">
    <citation type="journal article" date="2014" name="Int. J. Syst. Evol. Microbiol.">
        <title>Complete genome sequence of Corynebacterium casei LMG S-19264T (=DSM 44701T), isolated from a smear-ripened cheese.</title>
        <authorList>
            <consortium name="US DOE Joint Genome Institute (JGI-PGF)"/>
            <person name="Walter F."/>
            <person name="Albersmeier A."/>
            <person name="Kalinowski J."/>
            <person name="Ruckert C."/>
        </authorList>
    </citation>
    <scope>NUCLEOTIDE SEQUENCE</scope>
    <source>
        <strain evidence="12">CGMCC 1.3617</strain>
    </source>
</reference>
<gene>
    <name evidence="12" type="ORF">GCM10011320_17770</name>
</gene>
<keyword evidence="7 9" id="KW-0408">Iron</keyword>
<dbReference type="Pfam" id="PF00400">
    <property type="entry name" value="WD40"/>
    <property type="match status" value="4"/>
</dbReference>
<evidence type="ECO:0000256" key="5">
    <source>
        <dbReference type="ARBA" id="ARBA00022737"/>
    </source>
</evidence>
<dbReference type="InterPro" id="IPR020472">
    <property type="entry name" value="WD40_PAC1"/>
</dbReference>
<feature type="repeat" description="WD" evidence="8">
    <location>
        <begin position="150"/>
        <end position="180"/>
    </location>
</feature>
<evidence type="ECO:0000259" key="11">
    <source>
        <dbReference type="PROSITE" id="PS51007"/>
    </source>
</evidence>
<dbReference type="InterPro" id="IPR002327">
    <property type="entry name" value="Cyt_c_1A/1B"/>
</dbReference>
<dbReference type="PANTHER" id="PTHR22847:SF637">
    <property type="entry name" value="WD REPEAT DOMAIN 5B"/>
    <property type="match status" value="1"/>
</dbReference>
<feature type="repeat" description="WD" evidence="8">
    <location>
        <begin position="112"/>
        <end position="151"/>
    </location>
</feature>
<keyword evidence="13" id="KW-1185">Reference proteome</keyword>
<dbReference type="PANTHER" id="PTHR22847">
    <property type="entry name" value="WD40 REPEAT PROTEIN"/>
    <property type="match status" value="1"/>
</dbReference>
<dbReference type="InterPro" id="IPR019775">
    <property type="entry name" value="WD40_repeat_CS"/>
</dbReference>
<dbReference type="Proteomes" id="UP000661507">
    <property type="component" value="Unassembled WGS sequence"/>
</dbReference>
<evidence type="ECO:0000256" key="8">
    <source>
        <dbReference type="PROSITE-ProRule" id="PRU00221"/>
    </source>
</evidence>
<reference evidence="12" key="2">
    <citation type="submission" date="2020-09" db="EMBL/GenBank/DDBJ databases">
        <authorList>
            <person name="Sun Q."/>
            <person name="Zhou Y."/>
        </authorList>
    </citation>
    <scope>NUCLEOTIDE SEQUENCE</scope>
    <source>
        <strain evidence="12">CGMCC 1.3617</strain>
    </source>
</reference>
<dbReference type="PROSITE" id="PS50294">
    <property type="entry name" value="WD_REPEATS_REGION"/>
    <property type="match status" value="2"/>
</dbReference>
<keyword evidence="4 9" id="KW-0479">Metal-binding</keyword>
<dbReference type="SUPFAM" id="SSF50978">
    <property type="entry name" value="WD40 repeat-like"/>
    <property type="match status" value="1"/>
</dbReference>
<dbReference type="InterPro" id="IPR036322">
    <property type="entry name" value="WD40_repeat_dom_sf"/>
</dbReference>
<evidence type="ECO:0000256" key="3">
    <source>
        <dbReference type="ARBA" id="ARBA00022617"/>
    </source>
</evidence>
<evidence type="ECO:0000313" key="13">
    <source>
        <dbReference type="Proteomes" id="UP000661507"/>
    </source>
</evidence>
<sequence length="422" mass="43378">MGWFGGAKPLRVFLLLLTLAAPALAQDRAIAHGGPVRALAIAPGMLVSAGFDQSVIFWDLATERARAVVRWHAGAVNALVALPGGRVASGGEDGRIAVWGGDPRDGAPERVLLGHDGPVAGLAARDGLIASASWDGTVRLWGLDGTARVLEGHRGNVNAVTFRADGVLVSAGFDGTLRAWGPDEVFASFGLPQNALVALPDGRLAAAGVDGTVRVIGRDGAVREVLSLGRPVVALAVNGSGTLLAAASLGGSVAVLGLPEGRLLHTLDGPGTPVWSAAFDADGRTLWTGGADRRVRRWDALAGRAIGPVGEAEEAAPMAGLDPHGARVFRACAACHALTAESGNMAGPTLHGLFGRRMGSVAGYAYSARLARGDIVWTPETVADLFTLGPDVVTPGTKMPVQRLENAADMAALLRFLEQATR</sequence>
<dbReference type="CDD" id="cd00200">
    <property type="entry name" value="WD40"/>
    <property type="match status" value="1"/>
</dbReference>
<dbReference type="InterPro" id="IPR009056">
    <property type="entry name" value="Cyt_c-like_dom"/>
</dbReference>
<evidence type="ECO:0000256" key="4">
    <source>
        <dbReference type="ARBA" id="ARBA00022723"/>
    </source>
</evidence>
<keyword evidence="3 9" id="KW-0349">Heme</keyword>
<comment type="caution">
    <text evidence="12">The sequence shown here is derived from an EMBL/GenBank/DDBJ whole genome shotgun (WGS) entry which is preliminary data.</text>
</comment>
<evidence type="ECO:0000256" key="10">
    <source>
        <dbReference type="SAM" id="SignalP"/>
    </source>
</evidence>
<dbReference type="InterPro" id="IPR036909">
    <property type="entry name" value="Cyt_c-like_dom_sf"/>
</dbReference>
<dbReference type="AlphaFoldDB" id="A0A917KEG8"/>
<keyword evidence="2 8" id="KW-0853">WD repeat</keyword>
<dbReference type="GO" id="GO:0046872">
    <property type="term" value="F:metal ion binding"/>
    <property type="evidence" value="ECO:0007669"/>
    <property type="project" value="UniProtKB-KW"/>
</dbReference>
<name>A0A917KEG8_9PROT</name>
<keyword evidence="5" id="KW-0677">Repeat</keyword>
<dbReference type="RefSeq" id="WP_229681220.1">
    <property type="nucleotide sequence ID" value="NZ_BMKW01000004.1"/>
</dbReference>
<feature type="signal peptide" evidence="10">
    <location>
        <begin position="1"/>
        <end position="25"/>
    </location>
</feature>
<evidence type="ECO:0000313" key="12">
    <source>
        <dbReference type="EMBL" id="GGJ11088.1"/>
    </source>
</evidence>
<dbReference type="PROSITE" id="PS00678">
    <property type="entry name" value="WD_REPEATS_1"/>
    <property type="match status" value="1"/>
</dbReference>
<dbReference type="SMART" id="SM00320">
    <property type="entry name" value="WD40"/>
    <property type="match status" value="7"/>
</dbReference>
<dbReference type="GO" id="GO:0009055">
    <property type="term" value="F:electron transfer activity"/>
    <property type="evidence" value="ECO:0007669"/>
    <property type="project" value="InterPro"/>
</dbReference>
<feature type="domain" description="Cytochrome c" evidence="11">
    <location>
        <begin position="320"/>
        <end position="421"/>
    </location>
</feature>